<dbReference type="GO" id="GO:0009245">
    <property type="term" value="P:lipid A biosynthetic process"/>
    <property type="evidence" value="ECO:0007669"/>
    <property type="project" value="UniProtKB-UniRule"/>
</dbReference>
<evidence type="ECO:0000256" key="5">
    <source>
        <dbReference type="ARBA" id="ARBA00022516"/>
    </source>
</evidence>
<evidence type="ECO:0000256" key="8">
    <source>
        <dbReference type="ARBA" id="ARBA00022741"/>
    </source>
</evidence>
<organism evidence="14 15">
    <name type="scientific">Mongoliibacter ruber</name>
    <dbReference type="NCBI Taxonomy" id="1750599"/>
    <lineage>
        <taxon>Bacteria</taxon>
        <taxon>Pseudomonadati</taxon>
        <taxon>Bacteroidota</taxon>
        <taxon>Cytophagia</taxon>
        <taxon>Cytophagales</taxon>
        <taxon>Cyclobacteriaceae</taxon>
        <taxon>Mongoliibacter</taxon>
    </lineage>
</organism>
<keyword evidence="11 13" id="KW-0443">Lipid metabolism</keyword>
<evidence type="ECO:0000313" key="14">
    <source>
        <dbReference type="EMBL" id="PRY88531.1"/>
    </source>
</evidence>
<name>A0A2T0WP99_9BACT</name>
<comment type="caution">
    <text evidence="14">The sequence shown here is derived from an EMBL/GenBank/DDBJ whole genome shotgun (WGS) entry which is preliminary data.</text>
</comment>
<gene>
    <name evidence="13" type="primary">lpxK</name>
    <name evidence="14" type="ORF">CLW00_104182</name>
</gene>
<evidence type="ECO:0000256" key="1">
    <source>
        <dbReference type="ARBA" id="ARBA00002274"/>
    </source>
</evidence>
<feature type="binding site" evidence="13">
    <location>
        <begin position="47"/>
        <end position="54"/>
    </location>
    <ligand>
        <name>ATP</name>
        <dbReference type="ChEBI" id="CHEBI:30616"/>
    </ligand>
</feature>
<dbReference type="Proteomes" id="UP000238157">
    <property type="component" value="Unassembled WGS sequence"/>
</dbReference>
<dbReference type="EMBL" id="PVTR01000004">
    <property type="protein sequence ID" value="PRY88531.1"/>
    <property type="molecule type" value="Genomic_DNA"/>
</dbReference>
<dbReference type="RefSeq" id="WP_106133253.1">
    <property type="nucleotide sequence ID" value="NZ_PVTR01000004.1"/>
</dbReference>
<keyword evidence="9 13" id="KW-0418">Kinase</keyword>
<evidence type="ECO:0000313" key="15">
    <source>
        <dbReference type="Proteomes" id="UP000238157"/>
    </source>
</evidence>
<comment type="pathway">
    <text evidence="2 13">Glycolipid biosynthesis; lipid IV(A) biosynthesis; lipid IV(A) from (3R)-3-hydroxytetradecanoyl-[acyl-carrier-protein] and UDP-N-acetyl-alpha-D-glucosamine: step 6/6.</text>
</comment>
<reference evidence="14 15" key="1">
    <citation type="submission" date="2018-03" db="EMBL/GenBank/DDBJ databases">
        <title>Genomic Encyclopedia of Archaeal and Bacterial Type Strains, Phase II (KMG-II): from individual species to whole genera.</title>
        <authorList>
            <person name="Goeker M."/>
        </authorList>
    </citation>
    <scope>NUCLEOTIDE SEQUENCE [LARGE SCALE GENOMIC DNA]</scope>
    <source>
        <strain evidence="14 15">DSM 27929</strain>
    </source>
</reference>
<dbReference type="GO" id="GO:0005524">
    <property type="term" value="F:ATP binding"/>
    <property type="evidence" value="ECO:0007669"/>
    <property type="project" value="UniProtKB-UniRule"/>
</dbReference>
<dbReference type="InterPro" id="IPR027417">
    <property type="entry name" value="P-loop_NTPase"/>
</dbReference>
<dbReference type="UniPathway" id="UPA00359">
    <property type="reaction ID" value="UER00482"/>
</dbReference>
<dbReference type="HAMAP" id="MF_00409">
    <property type="entry name" value="LpxK"/>
    <property type="match status" value="1"/>
</dbReference>
<evidence type="ECO:0000256" key="9">
    <source>
        <dbReference type="ARBA" id="ARBA00022777"/>
    </source>
</evidence>
<dbReference type="GO" id="GO:0009244">
    <property type="term" value="P:lipopolysaccharide core region biosynthetic process"/>
    <property type="evidence" value="ECO:0007669"/>
    <property type="project" value="TreeGrafter"/>
</dbReference>
<keyword evidence="7 13" id="KW-0808">Transferase</keyword>
<keyword evidence="15" id="KW-1185">Reference proteome</keyword>
<comment type="catalytic activity">
    <reaction evidence="13">
        <text>a lipid A disaccharide + ATP = a lipid IVA + ADP + H(+)</text>
        <dbReference type="Rhea" id="RHEA:67840"/>
        <dbReference type="ChEBI" id="CHEBI:15378"/>
        <dbReference type="ChEBI" id="CHEBI:30616"/>
        <dbReference type="ChEBI" id="CHEBI:176343"/>
        <dbReference type="ChEBI" id="CHEBI:176425"/>
        <dbReference type="ChEBI" id="CHEBI:456216"/>
        <dbReference type="EC" id="2.7.1.130"/>
    </reaction>
</comment>
<dbReference type="PANTHER" id="PTHR42724:SF1">
    <property type="entry name" value="TETRAACYLDISACCHARIDE 4'-KINASE, MITOCHONDRIAL-RELATED"/>
    <property type="match status" value="1"/>
</dbReference>
<dbReference type="EC" id="2.7.1.130" evidence="3 13"/>
<evidence type="ECO:0000256" key="13">
    <source>
        <dbReference type="HAMAP-Rule" id="MF_00409"/>
    </source>
</evidence>
<keyword evidence="5 13" id="KW-0444">Lipid biosynthesis</keyword>
<dbReference type="PANTHER" id="PTHR42724">
    <property type="entry name" value="TETRAACYLDISACCHARIDE 4'-KINASE"/>
    <property type="match status" value="1"/>
</dbReference>
<accession>A0A2T0WP99</accession>
<keyword evidence="8 13" id="KW-0547">Nucleotide-binding</keyword>
<evidence type="ECO:0000256" key="11">
    <source>
        <dbReference type="ARBA" id="ARBA00023098"/>
    </source>
</evidence>
<dbReference type="SUPFAM" id="SSF52540">
    <property type="entry name" value="P-loop containing nucleoside triphosphate hydrolases"/>
    <property type="match status" value="1"/>
</dbReference>
<dbReference type="GO" id="GO:0009029">
    <property type="term" value="F:lipid-A 4'-kinase activity"/>
    <property type="evidence" value="ECO:0007669"/>
    <property type="project" value="UniProtKB-UniRule"/>
</dbReference>
<dbReference type="AlphaFoldDB" id="A0A2T0WP99"/>
<evidence type="ECO:0000256" key="3">
    <source>
        <dbReference type="ARBA" id="ARBA00012071"/>
    </source>
</evidence>
<evidence type="ECO:0000256" key="2">
    <source>
        <dbReference type="ARBA" id="ARBA00004870"/>
    </source>
</evidence>
<dbReference type="OrthoDB" id="9766423at2"/>
<evidence type="ECO:0000256" key="7">
    <source>
        <dbReference type="ARBA" id="ARBA00022679"/>
    </source>
</evidence>
<sequence length="349" mass="39515">MRWYAPLLYPLSFCYDGVTKLRNHMFDIGLKKHTGFDVPCIVVGNLNVGGSGKTPMVEFLIEALSKKHKIAILSRGYGRKTKGFLMINEHLSPSEVGDEPFQMFSKFRQFAKFAVGEKRVLAIPKILEKHPEINLILLDDAFQHRYLKADLNIMLTTFQQPFFNDFVLPLGRLRESRSGAKRADIVVVSKCPVGIKDSSKENYIENIGNYTSAKTIFSQIQYGEPIAVLGNGGKLKPKAVVVSGLANDSLFVEECEKRVHVIEKLSFKDHHEYTLAEIRHLVELVSSQQDCMLLTTEKDAVKLKNTSFRDYLAEIPIFALPIKISMTKLDEQYLLGQISNMIAEKAYHL</sequence>
<keyword evidence="10 13" id="KW-0067">ATP-binding</keyword>
<dbReference type="GO" id="GO:0005886">
    <property type="term" value="C:plasma membrane"/>
    <property type="evidence" value="ECO:0007669"/>
    <property type="project" value="TreeGrafter"/>
</dbReference>
<dbReference type="InterPro" id="IPR003758">
    <property type="entry name" value="LpxK"/>
</dbReference>
<evidence type="ECO:0000256" key="12">
    <source>
        <dbReference type="ARBA" id="ARBA00029757"/>
    </source>
</evidence>
<proteinExistence type="inferred from homology"/>
<keyword evidence="6 13" id="KW-0441">Lipid A biosynthesis</keyword>
<dbReference type="Pfam" id="PF02606">
    <property type="entry name" value="LpxK"/>
    <property type="match status" value="1"/>
</dbReference>
<evidence type="ECO:0000256" key="10">
    <source>
        <dbReference type="ARBA" id="ARBA00022840"/>
    </source>
</evidence>
<evidence type="ECO:0000256" key="4">
    <source>
        <dbReference type="ARBA" id="ARBA00016436"/>
    </source>
</evidence>
<dbReference type="NCBIfam" id="TIGR00682">
    <property type="entry name" value="lpxK"/>
    <property type="match status" value="1"/>
</dbReference>
<comment type="function">
    <text evidence="1 13">Transfers the gamma-phosphate of ATP to the 4'-position of a tetraacyldisaccharide 1-phosphate intermediate (termed DS-1-P) to form tetraacyldisaccharide 1,4'-bis-phosphate (lipid IVA).</text>
</comment>
<protein>
    <recommendedName>
        <fullName evidence="4 13">Tetraacyldisaccharide 4'-kinase</fullName>
        <ecNumber evidence="3 13">2.7.1.130</ecNumber>
    </recommendedName>
    <alternativeName>
        <fullName evidence="12 13">Lipid A 4'-kinase</fullName>
    </alternativeName>
</protein>
<comment type="similarity">
    <text evidence="13">Belongs to the LpxK family.</text>
</comment>
<evidence type="ECO:0000256" key="6">
    <source>
        <dbReference type="ARBA" id="ARBA00022556"/>
    </source>
</evidence>